<keyword evidence="2" id="KW-1185">Reference proteome</keyword>
<proteinExistence type="predicted"/>
<sequence>MHFHSIPSRQSQLGKYCDFFLQKVKSSERKAHAPNSRRETLSKMPTLLFGRTKTATVCAVHRNTSTQTLIHFSLWHCWLMSVQLFQTRGASSCSTLPDTWCQVHVQLFQTRGASSCSTLPDTWCQFMFNSSRHVVPVHVQLFQTRGASSCSTLPDTWCQFMFNSSGRHVVPVHVQLFQTRGASSCSTLPDTWCQFNQSLISSH</sequence>
<dbReference type="Proteomes" id="UP001519460">
    <property type="component" value="Unassembled WGS sequence"/>
</dbReference>
<comment type="caution">
    <text evidence="1">The sequence shown here is derived from an EMBL/GenBank/DDBJ whole genome shotgun (WGS) entry which is preliminary data.</text>
</comment>
<dbReference type="EMBL" id="JACVVK020000229">
    <property type="protein sequence ID" value="KAK7483329.1"/>
    <property type="molecule type" value="Genomic_DNA"/>
</dbReference>
<accession>A0ABD0K8C8</accession>
<protein>
    <submittedName>
        <fullName evidence="1">Uncharacterized protein</fullName>
    </submittedName>
</protein>
<evidence type="ECO:0000313" key="1">
    <source>
        <dbReference type="EMBL" id="KAK7483329.1"/>
    </source>
</evidence>
<evidence type="ECO:0000313" key="2">
    <source>
        <dbReference type="Proteomes" id="UP001519460"/>
    </source>
</evidence>
<name>A0ABD0K8C8_9CAEN</name>
<dbReference type="AlphaFoldDB" id="A0ABD0K8C8"/>
<organism evidence="1 2">
    <name type="scientific">Batillaria attramentaria</name>
    <dbReference type="NCBI Taxonomy" id="370345"/>
    <lineage>
        <taxon>Eukaryota</taxon>
        <taxon>Metazoa</taxon>
        <taxon>Spiralia</taxon>
        <taxon>Lophotrochozoa</taxon>
        <taxon>Mollusca</taxon>
        <taxon>Gastropoda</taxon>
        <taxon>Caenogastropoda</taxon>
        <taxon>Sorbeoconcha</taxon>
        <taxon>Cerithioidea</taxon>
        <taxon>Batillariidae</taxon>
        <taxon>Batillaria</taxon>
    </lineage>
</organism>
<reference evidence="1 2" key="1">
    <citation type="journal article" date="2023" name="Sci. Data">
        <title>Genome assembly of the Korean intertidal mud-creeper Batillaria attramentaria.</title>
        <authorList>
            <person name="Patra A.K."/>
            <person name="Ho P.T."/>
            <person name="Jun S."/>
            <person name="Lee S.J."/>
            <person name="Kim Y."/>
            <person name="Won Y.J."/>
        </authorList>
    </citation>
    <scope>NUCLEOTIDE SEQUENCE [LARGE SCALE GENOMIC DNA]</scope>
    <source>
        <strain evidence="1">Wonlab-2016</strain>
    </source>
</reference>
<gene>
    <name evidence="1" type="ORF">BaRGS_00025496</name>
</gene>